<feature type="domain" description="Methyltransferase" evidence="3">
    <location>
        <begin position="44"/>
        <end position="135"/>
    </location>
</feature>
<evidence type="ECO:0000256" key="1">
    <source>
        <dbReference type="ARBA" id="ARBA00022679"/>
    </source>
</evidence>
<evidence type="ECO:0000259" key="3">
    <source>
        <dbReference type="Pfam" id="PF13649"/>
    </source>
</evidence>
<accession>A0A8J4DUA2</accession>
<organism evidence="4 5">
    <name type="scientific">Virgisporangium aliadipatigenens</name>
    <dbReference type="NCBI Taxonomy" id="741659"/>
    <lineage>
        <taxon>Bacteria</taxon>
        <taxon>Bacillati</taxon>
        <taxon>Actinomycetota</taxon>
        <taxon>Actinomycetes</taxon>
        <taxon>Micromonosporales</taxon>
        <taxon>Micromonosporaceae</taxon>
        <taxon>Virgisporangium</taxon>
    </lineage>
</organism>
<evidence type="ECO:0000256" key="2">
    <source>
        <dbReference type="SAM" id="MobiDB-lite"/>
    </source>
</evidence>
<dbReference type="GO" id="GO:0016740">
    <property type="term" value="F:transferase activity"/>
    <property type="evidence" value="ECO:0007669"/>
    <property type="project" value="UniProtKB-KW"/>
</dbReference>
<dbReference type="PANTHER" id="PTHR43861">
    <property type="entry name" value="TRANS-ACONITATE 2-METHYLTRANSFERASE-RELATED"/>
    <property type="match status" value="1"/>
</dbReference>
<sequence>MTHTFDKNYWDRIWEGDRAAAMAAGQPIPHLVREVGDLTPGTALDAGCGAGAEAIWLATRGWRVTAADIAPAALAHGAERAAAAGVAGMVEWVEADLCEWAPQARFDLVTTHYAHPAMPQLDFYDRIAAWVAPAGTLLIVGHLHHHEPNSGHGHGGKEPPAEASVTAADITARLDPLEWEVVTAQQGHRTLTGPGGHPVPIHDVVVNARRR</sequence>
<dbReference type="InterPro" id="IPR041698">
    <property type="entry name" value="Methyltransf_25"/>
</dbReference>
<dbReference type="SUPFAM" id="SSF53335">
    <property type="entry name" value="S-adenosyl-L-methionine-dependent methyltransferases"/>
    <property type="match status" value="1"/>
</dbReference>
<gene>
    <name evidence="4" type="ORF">Val02_58580</name>
</gene>
<protein>
    <recommendedName>
        <fullName evidence="3">Methyltransferase domain-containing protein</fullName>
    </recommendedName>
</protein>
<dbReference type="EMBL" id="BOPF01000023">
    <property type="protein sequence ID" value="GIJ48972.1"/>
    <property type="molecule type" value="Genomic_DNA"/>
</dbReference>
<reference evidence="4" key="1">
    <citation type="submission" date="2021-01" db="EMBL/GenBank/DDBJ databases">
        <title>Whole genome shotgun sequence of Virgisporangium aliadipatigenens NBRC 105644.</title>
        <authorList>
            <person name="Komaki H."/>
            <person name="Tamura T."/>
        </authorList>
    </citation>
    <scope>NUCLEOTIDE SEQUENCE</scope>
    <source>
        <strain evidence="4">NBRC 105644</strain>
    </source>
</reference>
<keyword evidence="1" id="KW-0808">Transferase</keyword>
<evidence type="ECO:0000313" key="4">
    <source>
        <dbReference type="EMBL" id="GIJ48972.1"/>
    </source>
</evidence>
<keyword evidence="5" id="KW-1185">Reference proteome</keyword>
<dbReference type="InterPro" id="IPR029063">
    <property type="entry name" value="SAM-dependent_MTases_sf"/>
</dbReference>
<comment type="caution">
    <text evidence="4">The sequence shown here is derived from an EMBL/GenBank/DDBJ whole genome shotgun (WGS) entry which is preliminary data.</text>
</comment>
<proteinExistence type="predicted"/>
<dbReference type="AlphaFoldDB" id="A0A8J4DUA2"/>
<name>A0A8J4DUA2_9ACTN</name>
<evidence type="ECO:0000313" key="5">
    <source>
        <dbReference type="Proteomes" id="UP000619260"/>
    </source>
</evidence>
<dbReference type="Gene3D" id="3.40.50.150">
    <property type="entry name" value="Vaccinia Virus protein VP39"/>
    <property type="match status" value="1"/>
</dbReference>
<dbReference type="RefSeq" id="WP_203902430.1">
    <property type="nucleotide sequence ID" value="NZ_BOPF01000023.1"/>
</dbReference>
<feature type="region of interest" description="Disordered" evidence="2">
    <location>
        <begin position="187"/>
        <end position="211"/>
    </location>
</feature>
<dbReference type="Pfam" id="PF13649">
    <property type="entry name" value="Methyltransf_25"/>
    <property type="match status" value="1"/>
</dbReference>
<dbReference type="Proteomes" id="UP000619260">
    <property type="component" value="Unassembled WGS sequence"/>
</dbReference>